<evidence type="ECO:0000313" key="1">
    <source>
        <dbReference type="EMBL" id="GIX71101.1"/>
    </source>
</evidence>
<sequence length="94" mass="10763">MAIAICEFRSPFHQCGMGLPNPITGNRMRISSQCRFPKEVCLSMSIIREVCLSKSEREVCLKEKHVSVCLELEKYISSVCLKLEKYVTVSEKYV</sequence>
<proteinExistence type="predicted"/>
<name>A0AAV4MFC5_CAEEX</name>
<accession>A0AAV4MFC5</accession>
<organism evidence="1 2">
    <name type="scientific">Caerostris extrusa</name>
    <name type="common">Bark spider</name>
    <name type="synonym">Caerostris bankana</name>
    <dbReference type="NCBI Taxonomy" id="172846"/>
    <lineage>
        <taxon>Eukaryota</taxon>
        <taxon>Metazoa</taxon>
        <taxon>Ecdysozoa</taxon>
        <taxon>Arthropoda</taxon>
        <taxon>Chelicerata</taxon>
        <taxon>Arachnida</taxon>
        <taxon>Araneae</taxon>
        <taxon>Araneomorphae</taxon>
        <taxon>Entelegynae</taxon>
        <taxon>Araneoidea</taxon>
        <taxon>Araneidae</taxon>
        <taxon>Caerostris</taxon>
    </lineage>
</organism>
<evidence type="ECO:0000313" key="2">
    <source>
        <dbReference type="Proteomes" id="UP001054945"/>
    </source>
</evidence>
<dbReference type="AlphaFoldDB" id="A0AAV4MFC5"/>
<protein>
    <submittedName>
        <fullName evidence="1">Uncharacterized protein</fullName>
    </submittedName>
</protein>
<keyword evidence="2" id="KW-1185">Reference proteome</keyword>
<gene>
    <name evidence="1" type="ORF">CEXT_362231</name>
</gene>
<comment type="caution">
    <text evidence="1">The sequence shown here is derived from an EMBL/GenBank/DDBJ whole genome shotgun (WGS) entry which is preliminary data.</text>
</comment>
<dbReference type="Proteomes" id="UP001054945">
    <property type="component" value="Unassembled WGS sequence"/>
</dbReference>
<reference evidence="1 2" key="1">
    <citation type="submission" date="2021-06" db="EMBL/GenBank/DDBJ databases">
        <title>Caerostris extrusa draft genome.</title>
        <authorList>
            <person name="Kono N."/>
            <person name="Arakawa K."/>
        </authorList>
    </citation>
    <scope>NUCLEOTIDE SEQUENCE [LARGE SCALE GENOMIC DNA]</scope>
</reference>
<dbReference type="EMBL" id="BPLR01019721">
    <property type="protein sequence ID" value="GIX71101.1"/>
    <property type="molecule type" value="Genomic_DNA"/>
</dbReference>